<keyword evidence="4" id="KW-0677">Repeat</keyword>
<keyword evidence="7" id="KW-0297">G-protein coupled receptor</keyword>
<dbReference type="AlphaFoldDB" id="A0A7M7P148"/>
<protein>
    <recommendedName>
        <fullName evidence="9">G-protein coupled receptors family 1 profile domain-containing protein</fullName>
    </recommendedName>
</protein>
<evidence type="ECO:0000259" key="9">
    <source>
        <dbReference type="PROSITE" id="PS50262"/>
    </source>
</evidence>
<dbReference type="EnsemblMetazoa" id="XM_030986480">
    <property type="protein sequence ID" value="XP_030842340"/>
    <property type="gene ID" value="LOC105439717"/>
</dbReference>
<reference evidence="11" key="1">
    <citation type="submission" date="2015-02" db="EMBL/GenBank/DDBJ databases">
        <title>Genome sequencing for Strongylocentrotus purpuratus.</title>
        <authorList>
            <person name="Murali S."/>
            <person name="Liu Y."/>
            <person name="Vee V."/>
            <person name="English A."/>
            <person name="Wang M."/>
            <person name="Skinner E."/>
            <person name="Han Y."/>
            <person name="Muzny D.M."/>
            <person name="Worley K.C."/>
            <person name="Gibbs R.A."/>
        </authorList>
    </citation>
    <scope>NUCLEOTIDE SEQUENCE</scope>
</reference>
<reference evidence="10" key="2">
    <citation type="submission" date="2021-01" db="UniProtKB">
        <authorList>
            <consortium name="EnsemblMetazoa"/>
        </authorList>
    </citation>
    <scope>IDENTIFICATION</scope>
</reference>
<dbReference type="InterPro" id="IPR017452">
    <property type="entry name" value="GPCR_Rhodpsn_7TM"/>
</dbReference>
<proteinExistence type="inferred from homology"/>
<keyword evidence="7" id="KW-0675">Receptor</keyword>
<evidence type="ECO:0000256" key="8">
    <source>
        <dbReference type="SAM" id="Phobius"/>
    </source>
</evidence>
<evidence type="ECO:0000313" key="11">
    <source>
        <dbReference type="Proteomes" id="UP000007110"/>
    </source>
</evidence>
<keyword evidence="11" id="KW-1185">Reference proteome</keyword>
<feature type="domain" description="G-protein coupled receptors family 1 profile" evidence="9">
    <location>
        <begin position="96"/>
        <end position="386"/>
    </location>
</feature>
<evidence type="ECO:0000256" key="7">
    <source>
        <dbReference type="RuleBase" id="RU000688"/>
    </source>
</evidence>
<dbReference type="Proteomes" id="UP000007110">
    <property type="component" value="Unassembled WGS sequence"/>
</dbReference>
<feature type="transmembrane region" description="Helical" evidence="8">
    <location>
        <begin position="286"/>
        <end position="309"/>
    </location>
</feature>
<dbReference type="KEGG" id="spu:105439717"/>
<dbReference type="OrthoDB" id="6022531at2759"/>
<feature type="transmembrane region" description="Helical" evidence="8">
    <location>
        <begin position="209"/>
        <end position="228"/>
    </location>
</feature>
<keyword evidence="7" id="KW-0807">Transducer</keyword>
<evidence type="ECO:0000256" key="3">
    <source>
        <dbReference type="ARBA" id="ARBA00022692"/>
    </source>
</evidence>
<accession>A0A7M7P148</accession>
<evidence type="ECO:0000256" key="2">
    <source>
        <dbReference type="ARBA" id="ARBA00022614"/>
    </source>
</evidence>
<evidence type="ECO:0000313" key="10">
    <source>
        <dbReference type="EnsemblMetazoa" id="XP_030842340"/>
    </source>
</evidence>
<dbReference type="Gene3D" id="1.20.1070.10">
    <property type="entry name" value="Rhodopsin 7-helix transmembrane proteins"/>
    <property type="match status" value="1"/>
</dbReference>
<dbReference type="PANTHER" id="PTHR24372">
    <property type="entry name" value="GLYCOPROTEIN HORMONE RECEPTOR"/>
    <property type="match status" value="1"/>
</dbReference>
<evidence type="ECO:0000256" key="1">
    <source>
        <dbReference type="ARBA" id="ARBA00004370"/>
    </source>
</evidence>
<dbReference type="GO" id="GO:0016020">
    <property type="term" value="C:membrane"/>
    <property type="evidence" value="ECO:0007669"/>
    <property type="project" value="UniProtKB-SubCell"/>
</dbReference>
<comment type="subcellular location">
    <subcellularLocation>
        <location evidence="1">Membrane</location>
    </subcellularLocation>
</comment>
<dbReference type="InterPro" id="IPR000276">
    <property type="entry name" value="GPCR_Rhodpsn"/>
</dbReference>
<dbReference type="InParanoid" id="A0A7M7P148"/>
<feature type="transmembrane region" description="Helical" evidence="8">
    <location>
        <begin position="330"/>
        <end position="354"/>
    </location>
</feature>
<feature type="transmembrane region" description="Helical" evidence="8">
    <location>
        <begin position="84"/>
        <end position="103"/>
    </location>
</feature>
<keyword evidence="6 8" id="KW-0472">Membrane</keyword>
<dbReference type="GeneID" id="105439717"/>
<dbReference type="OMA" id="NMLCKVA"/>
<comment type="similarity">
    <text evidence="7">Belongs to the G-protein coupled receptor 1 family.</text>
</comment>
<dbReference type="PROSITE" id="PS50262">
    <property type="entry name" value="G_PROTEIN_RECEP_F1_2"/>
    <property type="match status" value="1"/>
</dbReference>
<feature type="transmembrane region" description="Helical" evidence="8">
    <location>
        <begin position="366"/>
        <end position="389"/>
    </location>
</feature>
<evidence type="ECO:0000256" key="4">
    <source>
        <dbReference type="ARBA" id="ARBA00022737"/>
    </source>
</evidence>
<keyword evidence="2" id="KW-0433">Leucine-rich repeat</keyword>
<feature type="transmembrane region" description="Helical" evidence="8">
    <location>
        <begin position="124"/>
        <end position="145"/>
    </location>
</feature>
<sequence>MADFSRSVRGLQANEIQVITSLSPKSIPLYPEIFEGLDSLSAVYVYDSRFCCLAPTSVHCIEERPPHPLFTCRKTFLQNFTIKVFIWILGISALLGNTFVLVVRLRSTPVTRVAKIQAMIITNLALSDLLMGLYMVLLAVMDIYIGESYFWKGRAEEWRASTTCQIAGFISVLSSETSVFLLVLLSLDRFICVVFPFSNWRLGVLSTRVAIAVIWVGSGLLSAGGILLNNLNPDAYGLSDVCVGLPFIRKSTDLYKETDTRTSNQYGIPYFTTIAGSTESTWKFSIVLFLGINLCGFVVIFLSYIAIFIKARFVRAKVGQTNQSANEIKMALKMLLIVGTDLLCWMPIIILGILVQTVGVNVTPDIYAWLVVFVLPINSSLNPYLYTIINMVSK</sequence>
<dbReference type="Pfam" id="PF00001">
    <property type="entry name" value="7tm_1"/>
    <property type="match status" value="1"/>
</dbReference>
<dbReference type="PRINTS" id="PR00237">
    <property type="entry name" value="GPCRRHODOPSN"/>
</dbReference>
<dbReference type="PROSITE" id="PS00237">
    <property type="entry name" value="G_PROTEIN_RECEP_F1_1"/>
    <property type="match status" value="1"/>
</dbReference>
<keyword evidence="5 8" id="KW-1133">Transmembrane helix</keyword>
<dbReference type="SUPFAM" id="SSF81321">
    <property type="entry name" value="Family A G protein-coupled receptor-like"/>
    <property type="match status" value="1"/>
</dbReference>
<dbReference type="FunFam" id="1.20.1070.10:FF:000343">
    <property type="entry name" value="Uncharacterized protein"/>
    <property type="match status" value="1"/>
</dbReference>
<evidence type="ECO:0000256" key="5">
    <source>
        <dbReference type="ARBA" id="ARBA00022989"/>
    </source>
</evidence>
<dbReference type="PANTHER" id="PTHR24372:SF77">
    <property type="entry name" value="G-PROTEIN COUPLED RECEPTORS FAMILY 1 PROFILE DOMAIN-CONTAINING PROTEIN"/>
    <property type="match status" value="1"/>
</dbReference>
<dbReference type="RefSeq" id="XP_030842340.1">
    <property type="nucleotide sequence ID" value="XM_030986480.1"/>
</dbReference>
<name>A0A7M7P148_STRPU</name>
<organism evidence="10 11">
    <name type="scientific">Strongylocentrotus purpuratus</name>
    <name type="common">Purple sea urchin</name>
    <dbReference type="NCBI Taxonomy" id="7668"/>
    <lineage>
        <taxon>Eukaryota</taxon>
        <taxon>Metazoa</taxon>
        <taxon>Echinodermata</taxon>
        <taxon>Eleutherozoa</taxon>
        <taxon>Echinozoa</taxon>
        <taxon>Echinoidea</taxon>
        <taxon>Euechinoidea</taxon>
        <taxon>Echinacea</taxon>
        <taxon>Camarodonta</taxon>
        <taxon>Echinidea</taxon>
        <taxon>Strongylocentrotidae</taxon>
        <taxon>Strongylocentrotus</taxon>
    </lineage>
</organism>
<dbReference type="GO" id="GO:0004930">
    <property type="term" value="F:G protein-coupled receptor activity"/>
    <property type="evidence" value="ECO:0007669"/>
    <property type="project" value="UniProtKB-KW"/>
</dbReference>
<evidence type="ECO:0000256" key="6">
    <source>
        <dbReference type="ARBA" id="ARBA00023136"/>
    </source>
</evidence>
<keyword evidence="3 7" id="KW-0812">Transmembrane</keyword>